<dbReference type="Pfam" id="PF12276">
    <property type="entry name" value="DUF3617"/>
    <property type="match status" value="1"/>
</dbReference>
<accession>A0A430G512</accession>
<name>A0A430G512_9SPHN</name>
<comment type="caution">
    <text evidence="2">The sequence shown here is derived from an EMBL/GenBank/DDBJ whole genome shotgun (WGS) entry which is preliminary data.</text>
</comment>
<feature type="signal peptide" evidence="1">
    <location>
        <begin position="1"/>
        <end position="29"/>
    </location>
</feature>
<evidence type="ECO:0000313" key="2">
    <source>
        <dbReference type="EMBL" id="RSY87350.1"/>
    </source>
</evidence>
<dbReference type="EMBL" id="QQYZ01000005">
    <property type="protein sequence ID" value="RSY87350.1"/>
    <property type="molecule type" value="Genomic_DNA"/>
</dbReference>
<dbReference type="PROSITE" id="PS51257">
    <property type="entry name" value="PROKAR_LIPOPROTEIN"/>
    <property type="match status" value="1"/>
</dbReference>
<dbReference type="AlphaFoldDB" id="A0A430G512"/>
<dbReference type="Proteomes" id="UP000287746">
    <property type="component" value="Unassembled WGS sequence"/>
</dbReference>
<dbReference type="InterPro" id="IPR022061">
    <property type="entry name" value="DUF3617"/>
</dbReference>
<proteinExistence type="predicted"/>
<organism evidence="2 3">
    <name type="scientific">Sphingomonas koreensis</name>
    <dbReference type="NCBI Taxonomy" id="93064"/>
    <lineage>
        <taxon>Bacteria</taxon>
        <taxon>Pseudomonadati</taxon>
        <taxon>Pseudomonadota</taxon>
        <taxon>Alphaproteobacteria</taxon>
        <taxon>Sphingomonadales</taxon>
        <taxon>Sphingomonadaceae</taxon>
        <taxon>Sphingomonas</taxon>
    </lineage>
</organism>
<keyword evidence="1" id="KW-0732">Signal</keyword>
<gene>
    <name evidence="2" type="ORF">DAH66_06855</name>
</gene>
<evidence type="ECO:0000256" key="1">
    <source>
        <dbReference type="SAM" id="SignalP"/>
    </source>
</evidence>
<feature type="chain" id="PRO_5019065783" evidence="1">
    <location>
        <begin position="30"/>
        <end position="200"/>
    </location>
</feature>
<sequence>MGRAPSVTKQEPIMSRLNPLLLLCPLALAACGGGGPTVKGENVSVADVAKATQDAVKMQPGQWQTQIKFVSVDMPGLPKAQADAMGQQMAKASETTVETCLTPEMVSKPPSEMFGGKAGGGCIYDKYELADGKLNAVMTCKPQGGAGGEVKATTTGTIGSAAYELASDTEISGGPGGTMKMKTQVIGKRVGECTAPQTKG</sequence>
<reference evidence="2 3" key="1">
    <citation type="submission" date="2018-07" db="EMBL/GenBank/DDBJ databases">
        <title>Genomic and Epidemiologic Investigation of an Indolent Hospital Outbreak.</title>
        <authorList>
            <person name="Johnson R.C."/>
            <person name="Deming C."/>
            <person name="Conlan S."/>
            <person name="Zellmer C.J."/>
            <person name="Michelin A.V."/>
            <person name="Lee-Lin S."/>
            <person name="Thomas P.J."/>
            <person name="Park M."/>
            <person name="Weingarten R.A."/>
            <person name="Less J."/>
            <person name="Dekker J.P."/>
            <person name="Frank K.M."/>
            <person name="Musser K.A."/>
            <person name="Mcquiston J.R."/>
            <person name="Henderson D.K."/>
            <person name="Lau A.F."/>
            <person name="Palmore T.N."/>
            <person name="Segre J.A."/>
        </authorList>
    </citation>
    <scope>NUCLEOTIDE SEQUENCE [LARGE SCALE GENOMIC DNA]</scope>
    <source>
        <strain evidence="2 3">SK-CDC1_0717</strain>
    </source>
</reference>
<evidence type="ECO:0000313" key="3">
    <source>
        <dbReference type="Proteomes" id="UP000287746"/>
    </source>
</evidence>
<protein>
    <submittedName>
        <fullName evidence="2">DUF3617 domain-containing protein</fullName>
    </submittedName>
</protein>